<accession>R7T651</accession>
<name>R7T651_CAPTE</name>
<sequence>MLRIALFISTLFSGGELAGASVETAQCGASPSISIILTHNISLTGSLETDRGAEEPALDMSQRRHSGVSGPDSRLLSPALWMMMSHSLWVLSKFSFAYSVIAIFTMEDIGWMIPFGAAAANEVLSWELSFAGPGAPMVERTLWVLATTSVI</sequence>
<proteinExistence type="predicted"/>
<protein>
    <submittedName>
        <fullName evidence="2 3">Uncharacterized protein</fullName>
    </submittedName>
</protein>
<evidence type="ECO:0000256" key="1">
    <source>
        <dbReference type="SAM" id="SignalP"/>
    </source>
</evidence>
<keyword evidence="1" id="KW-0732">Signal</keyword>
<feature type="chain" id="PRO_5008786685" evidence="1">
    <location>
        <begin position="21"/>
        <end position="151"/>
    </location>
</feature>
<evidence type="ECO:0000313" key="3">
    <source>
        <dbReference type="EnsemblMetazoa" id="CapteP188705"/>
    </source>
</evidence>
<dbReference type="EMBL" id="AMQN01003333">
    <property type="status" value="NOT_ANNOTATED_CDS"/>
    <property type="molecule type" value="Genomic_DNA"/>
</dbReference>
<evidence type="ECO:0000313" key="4">
    <source>
        <dbReference type="Proteomes" id="UP000014760"/>
    </source>
</evidence>
<keyword evidence="4" id="KW-1185">Reference proteome</keyword>
<reference evidence="2 4" key="2">
    <citation type="journal article" date="2013" name="Nature">
        <title>Insights into bilaterian evolution from three spiralian genomes.</title>
        <authorList>
            <person name="Simakov O."/>
            <person name="Marletaz F."/>
            <person name="Cho S.J."/>
            <person name="Edsinger-Gonzales E."/>
            <person name="Havlak P."/>
            <person name="Hellsten U."/>
            <person name="Kuo D.H."/>
            <person name="Larsson T."/>
            <person name="Lv J."/>
            <person name="Arendt D."/>
            <person name="Savage R."/>
            <person name="Osoegawa K."/>
            <person name="de Jong P."/>
            <person name="Grimwood J."/>
            <person name="Chapman J.A."/>
            <person name="Shapiro H."/>
            <person name="Aerts A."/>
            <person name="Otillar R.P."/>
            <person name="Terry A.Y."/>
            <person name="Boore J.L."/>
            <person name="Grigoriev I.V."/>
            <person name="Lindberg D.R."/>
            <person name="Seaver E.C."/>
            <person name="Weisblat D.A."/>
            <person name="Putnam N.H."/>
            <person name="Rokhsar D.S."/>
        </authorList>
    </citation>
    <scope>NUCLEOTIDE SEQUENCE</scope>
    <source>
        <strain evidence="2 4">I ESC-2004</strain>
    </source>
</reference>
<reference evidence="4" key="1">
    <citation type="submission" date="2012-12" db="EMBL/GenBank/DDBJ databases">
        <authorList>
            <person name="Hellsten U."/>
            <person name="Grimwood J."/>
            <person name="Chapman J.A."/>
            <person name="Shapiro H."/>
            <person name="Aerts A."/>
            <person name="Otillar R.P."/>
            <person name="Terry A.Y."/>
            <person name="Boore J.L."/>
            <person name="Simakov O."/>
            <person name="Marletaz F."/>
            <person name="Cho S.-J."/>
            <person name="Edsinger-Gonzales E."/>
            <person name="Havlak P."/>
            <person name="Kuo D.-H."/>
            <person name="Larsson T."/>
            <person name="Lv J."/>
            <person name="Arendt D."/>
            <person name="Savage R."/>
            <person name="Osoegawa K."/>
            <person name="de Jong P."/>
            <person name="Lindberg D.R."/>
            <person name="Seaver E.C."/>
            <person name="Weisblat D.A."/>
            <person name="Putnam N.H."/>
            <person name="Grigoriev I.V."/>
            <person name="Rokhsar D.S."/>
        </authorList>
    </citation>
    <scope>NUCLEOTIDE SEQUENCE</scope>
    <source>
        <strain evidence="4">I ESC-2004</strain>
    </source>
</reference>
<dbReference type="HOGENOM" id="CLU_1733236_0_0_1"/>
<organism evidence="2">
    <name type="scientific">Capitella teleta</name>
    <name type="common">Polychaete worm</name>
    <dbReference type="NCBI Taxonomy" id="283909"/>
    <lineage>
        <taxon>Eukaryota</taxon>
        <taxon>Metazoa</taxon>
        <taxon>Spiralia</taxon>
        <taxon>Lophotrochozoa</taxon>
        <taxon>Annelida</taxon>
        <taxon>Polychaeta</taxon>
        <taxon>Sedentaria</taxon>
        <taxon>Scolecida</taxon>
        <taxon>Capitellidae</taxon>
        <taxon>Capitella</taxon>
    </lineage>
</organism>
<dbReference type="EMBL" id="KB311578">
    <property type="protein sequence ID" value="ELT88994.1"/>
    <property type="molecule type" value="Genomic_DNA"/>
</dbReference>
<dbReference type="AlphaFoldDB" id="R7T651"/>
<dbReference type="EnsemblMetazoa" id="CapteT188705">
    <property type="protein sequence ID" value="CapteP188705"/>
    <property type="gene ID" value="CapteG188705"/>
</dbReference>
<feature type="signal peptide" evidence="1">
    <location>
        <begin position="1"/>
        <end position="20"/>
    </location>
</feature>
<reference evidence="3" key="3">
    <citation type="submission" date="2015-06" db="UniProtKB">
        <authorList>
            <consortium name="EnsemblMetazoa"/>
        </authorList>
    </citation>
    <scope>IDENTIFICATION</scope>
</reference>
<evidence type="ECO:0000313" key="2">
    <source>
        <dbReference type="EMBL" id="ELT88994.1"/>
    </source>
</evidence>
<gene>
    <name evidence="2" type="ORF">CAPTEDRAFT_188705</name>
</gene>
<dbReference type="Proteomes" id="UP000014760">
    <property type="component" value="Unassembled WGS sequence"/>
</dbReference>